<evidence type="ECO:0000259" key="5">
    <source>
        <dbReference type="PROSITE" id="PS50014"/>
    </source>
</evidence>
<keyword evidence="7" id="KW-1185">Reference proteome</keyword>
<dbReference type="SMART" id="SM00384">
    <property type="entry name" value="AT_hook"/>
    <property type="match status" value="3"/>
</dbReference>
<feature type="compositionally biased region" description="Basic and acidic residues" evidence="4">
    <location>
        <begin position="269"/>
        <end position="285"/>
    </location>
</feature>
<name>A0AAE0ZWG6_9GAST</name>
<feature type="compositionally biased region" description="Basic and acidic residues" evidence="4">
    <location>
        <begin position="1136"/>
        <end position="1154"/>
    </location>
</feature>
<feature type="region of interest" description="Disordered" evidence="4">
    <location>
        <begin position="1473"/>
        <end position="1512"/>
    </location>
</feature>
<feature type="compositionally biased region" description="Basic and acidic residues" evidence="4">
    <location>
        <begin position="1481"/>
        <end position="1491"/>
    </location>
</feature>
<dbReference type="Proteomes" id="UP001283361">
    <property type="component" value="Unassembled WGS sequence"/>
</dbReference>
<proteinExistence type="predicted"/>
<feature type="region of interest" description="Disordered" evidence="4">
    <location>
        <begin position="470"/>
        <end position="551"/>
    </location>
</feature>
<feature type="compositionally biased region" description="Polar residues" evidence="4">
    <location>
        <begin position="474"/>
        <end position="496"/>
    </location>
</feature>
<feature type="compositionally biased region" description="Polar residues" evidence="4">
    <location>
        <begin position="3483"/>
        <end position="3502"/>
    </location>
</feature>
<evidence type="ECO:0000313" key="6">
    <source>
        <dbReference type="EMBL" id="KAK3776171.1"/>
    </source>
</evidence>
<dbReference type="PANTHER" id="PTHR47092:SF1">
    <property type="entry name" value="CHROMATIN REMODELING REGULATOR CECR2"/>
    <property type="match status" value="1"/>
</dbReference>
<feature type="region of interest" description="Disordered" evidence="4">
    <location>
        <begin position="571"/>
        <end position="735"/>
    </location>
</feature>
<dbReference type="GO" id="GO:0003677">
    <property type="term" value="F:DNA binding"/>
    <property type="evidence" value="ECO:0007669"/>
    <property type="project" value="InterPro"/>
</dbReference>
<feature type="compositionally biased region" description="Basic and acidic residues" evidence="4">
    <location>
        <begin position="1879"/>
        <end position="1891"/>
    </location>
</feature>
<dbReference type="PROSITE" id="PS50014">
    <property type="entry name" value="BROMODOMAIN_2"/>
    <property type="match status" value="1"/>
</dbReference>
<feature type="compositionally biased region" description="Acidic residues" evidence="4">
    <location>
        <begin position="307"/>
        <end position="325"/>
    </location>
</feature>
<feature type="region of interest" description="Disordered" evidence="4">
    <location>
        <begin position="1678"/>
        <end position="1783"/>
    </location>
</feature>
<dbReference type="Pfam" id="PF00439">
    <property type="entry name" value="Bromodomain"/>
    <property type="match status" value="1"/>
</dbReference>
<evidence type="ECO:0000313" key="7">
    <source>
        <dbReference type="Proteomes" id="UP001283361"/>
    </source>
</evidence>
<feature type="compositionally biased region" description="Basic and acidic residues" evidence="4">
    <location>
        <begin position="3457"/>
        <end position="3480"/>
    </location>
</feature>
<feature type="compositionally biased region" description="Polar residues" evidence="4">
    <location>
        <begin position="1202"/>
        <end position="1211"/>
    </location>
</feature>
<keyword evidence="1 2" id="KW-0103">Bromodomain</keyword>
<feature type="compositionally biased region" description="Basic and acidic residues" evidence="4">
    <location>
        <begin position="2938"/>
        <end position="2950"/>
    </location>
</feature>
<protein>
    <recommendedName>
        <fullName evidence="5">Bromo domain-containing protein</fullName>
    </recommendedName>
</protein>
<feature type="compositionally biased region" description="Basic and acidic residues" evidence="4">
    <location>
        <begin position="3324"/>
        <end position="3345"/>
    </location>
</feature>
<feature type="compositionally biased region" description="Polar residues" evidence="4">
    <location>
        <begin position="1911"/>
        <end position="1920"/>
    </location>
</feature>
<feature type="compositionally biased region" description="Acidic residues" evidence="4">
    <location>
        <begin position="3426"/>
        <end position="3444"/>
    </location>
</feature>
<feature type="compositionally biased region" description="Basic and acidic residues" evidence="4">
    <location>
        <begin position="3524"/>
        <end position="3537"/>
    </location>
</feature>
<feature type="region of interest" description="Disordered" evidence="4">
    <location>
        <begin position="2887"/>
        <end position="2950"/>
    </location>
</feature>
<feature type="compositionally biased region" description="Polar residues" evidence="4">
    <location>
        <begin position="3379"/>
        <end position="3392"/>
    </location>
</feature>
<feature type="compositionally biased region" description="Basic and acidic residues" evidence="4">
    <location>
        <begin position="1771"/>
        <end position="1783"/>
    </location>
</feature>
<feature type="region of interest" description="Disordered" evidence="4">
    <location>
        <begin position="2970"/>
        <end position="2996"/>
    </location>
</feature>
<feature type="compositionally biased region" description="Basic residues" evidence="4">
    <location>
        <begin position="205"/>
        <end position="214"/>
    </location>
</feature>
<feature type="compositionally biased region" description="Low complexity" evidence="4">
    <location>
        <begin position="3113"/>
        <end position="3165"/>
    </location>
</feature>
<feature type="compositionally biased region" description="Low complexity" evidence="4">
    <location>
        <begin position="3040"/>
        <end position="3058"/>
    </location>
</feature>
<feature type="compositionally biased region" description="Basic and acidic residues" evidence="4">
    <location>
        <begin position="2256"/>
        <end position="2272"/>
    </location>
</feature>
<feature type="compositionally biased region" description="Basic and acidic residues" evidence="4">
    <location>
        <begin position="1678"/>
        <end position="1696"/>
    </location>
</feature>
<feature type="compositionally biased region" description="Basic and acidic residues" evidence="4">
    <location>
        <begin position="683"/>
        <end position="723"/>
    </location>
</feature>
<feature type="compositionally biased region" description="Low complexity" evidence="4">
    <location>
        <begin position="1575"/>
        <end position="1586"/>
    </location>
</feature>
<feature type="compositionally biased region" description="Basic and acidic residues" evidence="4">
    <location>
        <begin position="1503"/>
        <end position="1512"/>
    </location>
</feature>
<feature type="region of interest" description="Disordered" evidence="4">
    <location>
        <begin position="979"/>
        <end position="1168"/>
    </location>
</feature>
<feature type="compositionally biased region" description="Basic and acidic residues" evidence="4">
    <location>
        <begin position="1751"/>
        <end position="1760"/>
    </location>
</feature>
<feature type="compositionally biased region" description="Basic residues" evidence="4">
    <location>
        <begin position="330"/>
        <end position="341"/>
    </location>
</feature>
<feature type="compositionally biased region" description="Basic and acidic residues" evidence="4">
    <location>
        <begin position="345"/>
        <end position="356"/>
    </location>
</feature>
<feature type="compositionally biased region" description="Low complexity" evidence="4">
    <location>
        <begin position="2546"/>
        <end position="2556"/>
    </location>
</feature>
<evidence type="ECO:0000256" key="4">
    <source>
        <dbReference type="SAM" id="MobiDB-lite"/>
    </source>
</evidence>
<feature type="region of interest" description="Disordered" evidence="4">
    <location>
        <begin position="2421"/>
        <end position="2453"/>
    </location>
</feature>
<keyword evidence="3" id="KW-0175">Coiled coil</keyword>
<feature type="compositionally biased region" description="Basic and acidic residues" evidence="4">
    <location>
        <begin position="892"/>
        <end position="918"/>
    </location>
</feature>
<feature type="compositionally biased region" description="Acidic residues" evidence="4">
    <location>
        <begin position="221"/>
        <end position="238"/>
    </location>
</feature>
<feature type="compositionally biased region" description="Basic and acidic residues" evidence="4">
    <location>
        <begin position="2444"/>
        <end position="2453"/>
    </location>
</feature>
<feature type="compositionally biased region" description="Basic and acidic residues" evidence="4">
    <location>
        <begin position="580"/>
        <end position="592"/>
    </location>
</feature>
<feature type="compositionally biased region" description="Polar residues" evidence="4">
    <location>
        <begin position="923"/>
        <end position="947"/>
    </location>
</feature>
<feature type="region of interest" description="Disordered" evidence="4">
    <location>
        <begin position="2382"/>
        <end position="2403"/>
    </location>
</feature>
<gene>
    <name evidence="6" type="ORF">RRG08_063715</name>
</gene>
<feature type="region of interest" description="Disordered" evidence="4">
    <location>
        <begin position="3031"/>
        <end position="3058"/>
    </location>
</feature>
<sequence length="3746" mass="415009">MEENDVIQDISHEKKDNGDLIETDLEIKKRLHEIHTWWEVPAIAHFCSLFKAVFGFCDFDIEDLEDALLTSPALGGSTLAIDIICQLLNGCYARDDIKYFNYDLFLKDIFKQRWTVELGRSNPFSERTFLELPVRLRVEVLHALCDFRLDADDVAEMLKGLSGDSLRVEPLGVDTKGCKYWYFYGTRLYKELPDQEEEGLLEKRPRGRPRKSSLLKKELPDEIENEEENEPIEEEEDQDRNVEEKAKRNPVLSAKPRQADREELEEEEKANLEFDKNNESKSVLEEKEEEEEEESEDEIQRELAEALYEDENDGVIDDDADDADFEVTQKKKTKSKKKSSTKKTPVKEDQGNHIEPEAQEPQYIENVSSTKRKRHYFKGRRKKSRSRSKSVDKSKSQPAIPKETDSIEVDPSVEQPKKVGRPRKKKETFEPTPTRRSRRRGGNESEDDGSTPVIFDAKVSKTELKRLAIDGFHNQLTTSRGSQNTSRNTSRESSVASDAIKAEAIKASSPLPPHVNVNANTSNESQMYQLKEVSQGKPSGEDSLGLATTPLPGKTLQAAVSKLASNSVQEKLVNEADMQTESHGEQAPRELVEVAPKTISNMGRKGSSRRKSVPQRRQNKEPQHVSGQEACEENYIQNHEISEQTEEESAIRVDKTSNGEQVIAAVEAPVVTPSETEMQVDCGVRDKSLPHGEDESVKGTIKENNLEEKDEKTSESKTFKSVEENPYTQGKPKNLMMSEEVLSEKMSKGDISLESEQNVDLVVGDEVAKDVESEEDEEDEQEIIDLEDVELRGEEPTDDVNLDAGEWRVPPELLNTTTFEYDGEVSKEQTSLPEGGIHAIASPNAADKGEHSSCLNNIEGYQNETSATNMLASHSESVGENSEATLSFENDLAQKFKERDQSKEESLRKNKAYDEHQPKIQLTMVSKSDNDDSSTTLESESPQNTITESKEREIVTESCESLAQVQQSDFVDSEILTNSATSNNNEETEVSESAIDLSQSNNKEKEKVIESCNDSVPADPEQMDCDASTSAKTDNVSAEDNLTYNINGRPKTMLNPPNADSPLDDACQFQSEAEDKGKEVSLFNQEPVTNHTENMETNVFAKETTSEISPVFKNFSTDELDKEQFNSSQISSESQSEPKDIKQGENSKVLKEEDAFTLAEPMETDSAYPEEMKTSLNVTSCGQNLAAQEECTTDGKSAANEAVSSATSDPNLGSPAEENTDTAVASTISLTKTDIGNKVKAGGQITMEKCRSDTTAETAEDGSNLQLPDPIDKEQEESSNVLDKDDESTLADSMEIDTPSKEIVKASYDSASCDPSSLALENDKTEVIAANVAVSNPTISEPDLRKTLTAEHTKTGRIAAISLVNTNTANEAKRDGEGTLEICHNVTKGEAAAQIPDSHLTVSHERSHDSSTDAENERLCSLNNDKQASNIDESAETSVASMTIDAQDQTTSSHTSIKPSSLDCNSKIQLNSQMCQKKRPSRWDMTPEKRKQFQSLSQISNSQEDKGLSKISRKDGPTVLYISSGPVNTSAIKSSVKLKDGSITSEKQDLTELYKNKQDESHFDSQPPVSKYAESISIDAISSSSIKNNKETDESAKQSDGASIELEENEPIDLSMDSYNEPSDAKQLNDTKDECSEPVVLSMDSSISAQKMKSDVNPAENEQPPVCIEILSQGCKESKKDNAHEVSVSKDTESDPKVSTCSSASVVELEQSESHNLNKEIIEKNQEKDVSSEIKSHGDLKVAKDNSAIEGKSKDTKYEAVEPADFATPPRESETQNHSDEIMKKADEVDGIIKTHEETESEVVHCNTNETNTSLPSTSAQKVDEAVSGDETQMNSMAEESADVGVSGDETRMDSTLSQNVVEAVSGDETRMNSTAGKNADKAVSDDEIRVDSASAQNADKAVRDDEIQVDSASAQNADKANSDDEIQVDSTSAQNVDEAVSGDEIQVDSASAQNADKAVSGDEIQVDSASAQNADEAVSGDEIQVDSASAQNADKAVSGDEIQVDSASAQNADKAVSGDETRMDSTLSQNVVEAVSGDETLMNSTAGKNADKAVSDDEMQVDSASAQNADEAVSGDEIQVDSASAQNADEAVRGDEIQVDSASAQNADEAVRGDDIQVDSDLLASKNSANSRSEKNESGQTTIPDWQKGDVQDNFRDKVGVNDCRKEDCIINKLGGKLEDCMEEPEEAKKEIEIKKDEGMQGRTEALNEEEDKNEVQFEKSHYEQQIEGEKDEDYIIEKGTTEMPNEEFEQEDCNVLHKSERTIESLESKDNSQLPKSSEQNDKQNSDDLVSSEEIDSNLQDEKEEEENFVCAASASELSPQDFCQKSDETNIVKLPKNVLNEGFNELTEKTGDEKINEPHDENLDFVAVGSLIQRCDPTKNDLTSKCPSDERPISESGRSGVIENDVIAMDCDITSNKEAEREKVAKDTTNTKTYNHHLKRDKQEDAEITRQEGEVGIEVKYEEDVEMPVLNVTATDTRERKQIIPHAEGKEDTLCAEIGTDCNIGSEKTRDEEEMQEKIQDVKKENEDISGKEEPEREEDLLESSGGSSSVRELSMKQEIKNPLKEVSLYEGEDQKWRGGLSRWQLVCDTLEDWTDLALQLEAETQSTSGMRGRFGKSKALCNIIKHDFLPEMPMIMADKERAREKRKREMMPRRSSYRLELKKMEEEEKERKFKEAEEEEERLKALADEERRQQLKIEEEKRLQEEKERAREERANRVRLREERARLVAEGKEIPPELMNGLKQDDALDDEKEEMYNNIEKVLLTIKKNEHSWPFLEAVEEVNTPDFFEMIKEPMDLITIERKVEERVYESKEEFERDVNLVFDNCIEYHGAESDFGYMAENLKGVFDRSMRRVFRVYLEPAWRKADIFADYSMANFRAQRSTRKRTSYRENDDSDSESEHYQKGKIMYSSGRRWGDDEAYKPEKDESEEDTSDKEKDSDKKKELKPRATWSYRRDMGQEAKDFESYIPCGSNSRRNDYARQQAEAAEYKPPDLSKYAGAKFRVASHKENKKASLPLMIINQYVKKAKPGEGGGDAPPVQASSAKAPPAAKPPVKVVKISKEEYAKLLAQNKLKVMDANNPAGKVIKLQPGMQLKAMNPSALQGMQLKTVSPSASPIAPPAVVSTPPTPSLVSPSPVAGVSPVSSASSSSTTPQRSPATSAVLPGRKRAAEGNAEASPAKKATQKVDIKDRLRLINEKLGHKLKKGSTQDEDGSIITREETVYADSKVVNGQTFLNVAASRGGSGSFDLGIASVDYSSPSQRHARYTQESSLAAKSQLGDCSLQESGHGAVAKRDIQTPSSGSMKDSCEKTHSPAVKKVRFSDQVEMRNSKGGEKTEDVEHQSSFLSSSSPRKSSSSSSEPQLSIYEKWKRRVQRSNPTLFSRRQALQGTHPMHENEDFTRKRKHEKSEPPQRHSDSYNEKDTEEMEEEDDDDDDDSEDEPMMKYSKKGGVWLEEKTRGSKHQDDSFDKVISEDHPNACIQSTDNHYADGSETSSALHTSPLRENGQCENSSGVSTTGLESRELQDNESHRDSFNQALHLQPKTDSAIDLNPLSSENLQSNESITSLSSSATQIHTSYPSTSKETINQHHLPASSSSYHSPSTSSPPVSLSQTSPSTSEVLLSLPLSSAPSSSSSETASVASQKKGFKLSGLTTQLALAMAQKRQQKGVEGSSNSDGEEGAESPPFLLPVGQEEQGRGGSREPSPGDDDMPVLVPDQLPPSLVEPGQDNIFQRMMSPEKHKT</sequence>
<accession>A0AAE0ZWG6</accession>
<feature type="compositionally biased region" description="Polar residues" evidence="4">
    <location>
        <begin position="3556"/>
        <end position="3589"/>
    </location>
</feature>
<evidence type="ECO:0000256" key="3">
    <source>
        <dbReference type="SAM" id="Coils"/>
    </source>
</evidence>
<feature type="region of interest" description="Disordered" evidence="4">
    <location>
        <begin position="197"/>
        <end position="455"/>
    </location>
</feature>
<reference evidence="6" key="1">
    <citation type="journal article" date="2023" name="G3 (Bethesda)">
        <title>A reference genome for the long-term kleptoplast-retaining sea slug Elysia crispata morphotype clarki.</title>
        <authorList>
            <person name="Eastman K.E."/>
            <person name="Pendleton A.L."/>
            <person name="Shaikh M.A."/>
            <person name="Suttiyut T."/>
            <person name="Ogas R."/>
            <person name="Tomko P."/>
            <person name="Gavelis G."/>
            <person name="Widhalm J.R."/>
            <person name="Wisecaver J.H."/>
        </authorList>
    </citation>
    <scope>NUCLEOTIDE SEQUENCE</scope>
    <source>
        <strain evidence="6">ECLA1</strain>
    </source>
</reference>
<feature type="compositionally biased region" description="Basic residues" evidence="4">
    <location>
        <begin position="370"/>
        <end position="388"/>
    </location>
</feature>
<dbReference type="SUPFAM" id="SSF47370">
    <property type="entry name" value="Bromodomain"/>
    <property type="match status" value="1"/>
</dbReference>
<feature type="compositionally biased region" description="Low complexity" evidence="4">
    <location>
        <begin position="3596"/>
        <end position="3646"/>
    </location>
</feature>
<feature type="compositionally biased region" description="Basic and acidic residues" evidence="4">
    <location>
        <begin position="2918"/>
        <end position="2929"/>
    </location>
</feature>
<dbReference type="Gene3D" id="1.20.920.10">
    <property type="entry name" value="Bromodomain-like"/>
    <property type="match status" value="1"/>
</dbReference>
<dbReference type="InterPro" id="IPR029614">
    <property type="entry name" value="CECR2"/>
</dbReference>
<feature type="compositionally biased region" description="Basic and acidic residues" evidence="4">
    <location>
        <begin position="2892"/>
        <end position="2907"/>
    </location>
</feature>
<comment type="caution">
    <text evidence="6">The sequence shown here is derived from an EMBL/GenBank/DDBJ whole genome shotgun (WGS) entry which is preliminary data.</text>
</comment>
<feature type="coiled-coil region" evidence="3">
    <location>
        <begin position="2661"/>
        <end position="2734"/>
    </location>
</feature>
<feature type="compositionally biased region" description="Basic and acidic residues" evidence="4">
    <location>
        <begin position="1623"/>
        <end position="1635"/>
    </location>
</feature>
<feature type="compositionally biased region" description="Low complexity" evidence="4">
    <location>
        <begin position="1125"/>
        <end position="1135"/>
    </location>
</feature>
<feature type="region of interest" description="Disordered" evidence="4">
    <location>
        <begin position="1186"/>
        <end position="1221"/>
    </location>
</feature>
<feature type="compositionally biased region" description="Acidic residues" evidence="4">
    <location>
        <begin position="286"/>
        <end position="297"/>
    </location>
</feature>
<feature type="compositionally biased region" description="Polar residues" evidence="4">
    <location>
        <begin position="517"/>
        <end position="528"/>
    </location>
</feature>
<dbReference type="SMART" id="SM00297">
    <property type="entry name" value="BROMO"/>
    <property type="match status" value="1"/>
</dbReference>
<feature type="region of interest" description="Disordered" evidence="4">
    <location>
        <begin position="1251"/>
        <end position="1298"/>
    </location>
</feature>
<feature type="region of interest" description="Disordered" evidence="4">
    <location>
        <begin position="2509"/>
        <end position="2558"/>
    </location>
</feature>
<feature type="compositionally biased region" description="Low complexity" evidence="4">
    <location>
        <begin position="3347"/>
        <end position="3363"/>
    </location>
</feature>
<organism evidence="6 7">
    <name type="scientific">Elysia crispata</name>
    <name type="common">lettuce slug</name>
    <dbReference type="NCBI Taxonomy" id="231223"/>
    <lineage>
        <taxon>Eukaryota</taxon>
        <taxon>Metazoa</taxon>
        <taxon>Spiralia</taxon>
        <taxon>Lophotrochozoa</taxon>
        <taxon>Mollusca</taxon>
        <taxon>Gastropoda</taxon>
        <taxon>Heterobranchia</taxon>
        <taxon>Euthyneura</taxon>
        <taxon>Panpulmonata</taxon>
        <taxon>Sacoglossa</taxon>
        <taxon>Placobranchoidea</taxon>
        <taxon>Plakobranchidae</taxon>
        <taxon>Elysia</taxon>
    </lineage>
</organism>
<feature type="compositionally biased region" description="Basic and acidic residues" evidence="4">
    <location>
        <begin position="2510"/>
        <end position="2538"/>
    </location>
</feature>
<feature type="compositionally biased region" description="Polar residues" evidence="4">
    <location>
        <begin position="853"/>
        <end position="888"/>
    </location>
</feature>
<feature type="compositionally biased region" description="Polar residues" evidence="4">
    <location>
        <begin position="1082"/>
        <end position="1097"/>
    </location>
</feature>
<dbReference type="EMBL" id="JAWDGP010003243">
    <property type="protein sequence ID" value="KAK3776171.1"/>
    <property type="molecule type" value="Genomic_DNA"/>
</dbReference>
<feature type="region of interest" description="Disordered" evidence="4">
    <location>
        <begin position="770"/>
        <end position="809"/>
    </location>
</feature>
<dbReference type="PANTHER" id="PTHR47092">
    <property type="entry name" value="CAT EYE SYNDROME CRITICAL REGION PROTEIN 2"/>
    <property type="match status" value="1"/>
</dbReference>
<feature type="compositionally biased region" description="Polar residues" evidence="4">
    <location>
        <begin position="3511"/>
        <end position="3523"/>
    </location>
</feature>
<feature type="region of interest" description="Disordered" evidence="4">
    <location>
        <begin position="1797"/>
        <end position="2155"/>
    </location>
</feature>
<dbReference type="InterPro" id="IPR001487">
    <property type="entry name" value="Bromodomain"/>
</dbReference>
<dbReference type="InterPro" id="IPR017956">
    <property type="entry name" value="AT_hook_DNA-bd_motif"/>
</dbReference>
<dbReference type="GO" id="GO:0090537">
    <property type="term" value="C:CERF complex"/>
    <property type="evidence" value="ECO:0007669"/>
    <property type="project" value="InterPro"/>
</dbReference>
<feature type="compositionally biased region" description="Basic and acidic residues" evidence="4">
    <location>
        <begin position="3396"/>
        <end position="3425"/>
    </location>
</feature>
<feature type="compositionally biased region" description="Acidic residues" evidence="4">
    <location>
        <begin position="772"/>
        <end position="788"/>
    </location>
</feature>
<feature type="compositionally biased region" description="Polar residues" evidence="4">
    <location>
        <begin position="1493"/>
        <end position="1502"/>
    </location>
</feature>
<feature type="region of interest" description="Disordered" evidence="4">
    <location>
        <begin position="2195"/>
        <end position="2316"/>
    </location>
</feature>
<dbReference type="PRINTS" id="PR00503">
    <property type="entry name" value="BROMODOMAIN"/>
</dbReference>
<feature type="region of interest" description="Disordered" evidence="4">
    <location>
        <begin position="3111"/>
        <end position="3189"/>
    </location>
</feature>
<feature type="compositionally biased region" description="Polar residues" evidence="4">
    <location>
        <begin position="1027"/>
        <end position="1046"/>
    </location>
</feature>
<feature type="region of interest" description="Disordered" evidence="4">
    <location>
        <begin position="3289"/>
        <end position="3650"/>
    </location>
</feature>
<evidence type="ECO:0000256" key="2">
    <source>
        <dbReference type="PROSITE-ProRule" id="PRU00035"/>
    </source>
</evidence>
<feature type="compositionally biased region" description="Basic and acidic residues" evidence="4">
    <location>
        <begin position="1551"/>
        <end position="1563"/>
    </location>
</feature>
<feature type="compositionally biased region" description="Basic and acidic residues" evidence="4">
    <location>
        <begin position="1588"/>
        <end position="1597"/>
    </location>
</feature>
<feature type="compositionally biased region" description="Polar residues" evidence="4">
    <location>
        <begin position="1806"/>
        <end position="1821"/>
    </location>
</feature>
<feature type="region of interest" description="Disordered" evidence="4">
    <location>
        <begin position="1551"/>
        <end position="1635"/>
    </location>
</feature>
<feature type="domain" description="Bromo" evidence="5">
    <location>
        <begin position="2771"/>
        <end position="2841"/>
    </location>
</feature>
<evidence type="ECO:0000256" key="1">
    <source>
        <dbReference type="ARBA" id="ARBA00023117"/>
    </source>
</evidence>
<feature type="region of interest" description="Disordered" evidence="4">
    <location>
        <begin position="824"/>
        <end position="960"/>
    </location>
</feature>
<feature type="compositionally biased region" description="Basic and acidic residues" evidence="4">
    <location>
        <begin position="2215"/>
        <end position="2242"/>
    </location>
</feature>
<feature type="region of interest" description="Disordered" evidence="4">
    <location>
        <begin position="3662"/>
        <end position="3746"/>
    </location>
</feature>
<feature type="compositionally biased region" description="Basic and acidic residues" evidence="4">
    <location>
        <begin position="1712"/>
        <end position="1744"/>
    </location>
</feature>
<dbReference type="GO" id="GO:0006338">
    <property type="term" value="P:chromatin remodeling"/>
    <property type="evidence" value="ECO:0007669"/>
    <property type="project" value="InterPro"/>
</dbReference>
<dbReference type="InterPro" id="IPR036427">
    <property type="entry name" value="Bromodomain-like_sf"/>
</dbReference>
<feature type="compositionally biased region" description="Polar residues" evidence="4">
    <location>
        <begin position="1255"/>
        <end position="1266"/>
    </location>
</feature>